<evidence type="ECO:0000313" key="1">
    <source>
        <dbReference type="EMBL" id="MBB6054929.1"/>
    </source>
</evidence>
<name>A0A841GAG3_9GAMM</name>
<dbReference type="EMBL" id="JACHGR010000002">
    <property type="protein sequence ID" value="MBB6054929.1"/>
    <property type="molecule type" value="Genomic_DNA"/>
</dbReference>
<comment type="caution">
    <text evidence="1">The sequence shown here is derived from an EMBL/GenBank/DDBJ whole genome shotgun (WGS) entry which is preliminary data.</text>
</comment>
<dbReference type="Pfam" id="PF16161">
    <property type="entry name" value="DUF4867"/>
    <property type="match status" value="1"/>
</dbReference>
<dbReference type="Proteomes" id="UP000585721">
    <property type="component" value="Unassembled WGS sequence"/>
</dbReference>
<evidence type="ECO:0000313" key="2">
    <source>
        <dbReference type="Proteomes" id="UP000585721"/>
    </source>
</evidence>
<organism evidence="1 2">
    <name type="scientific">Tolumonas osonensis</name>
    <dbReference type="NCBI Taxonomy" id="675874"/>
    <lineage>
        <taxon>Bacteria</taxon>
        <taxon>Pseudomonadati</taxon>
        <taxon>Pseudomonadota</taxon>
        <taxon>Gammaproteobacteria</taxon>
        <taxon>Aeromonadales</taxon>
        <taxon>Aeromonadaceae</taxon>
        <taxon>Tolumonas</taxon>
    </lineage>
</organism>
<dbReference type="AlphaFoldDB" id="A0A841GAG3"/>
<dbReference type="InterPro" id="IPR032358">
    <property type="entry name" value="DUF4867"/>
</dbReference>
<keyword evidence="2" id="KW-1185">Reference proteome</keyword>
<reference evidence="1 2" key="1">
    <citation type="submission" date="2020-08" db="EMBL/GenBank/DDBJ databases">
        <title>Genomic Encyclopedia of Type Strains, Phase IV (KMG-IV): sequencing the most valuable type-strain genomes for metagenomic binning, comparative biology and taxonomic classification.</title>
        <authorList>
            <person name="Goeker M."/>
        </authorList>
    </citation>
    <scope>NUCLEOTIDE SEQUENCE [LARGE SCALE GENOMIC DNA]</scope>
    <source>
        <strain evidence="1 2">DSM 22975</strain>
    </source>
</reference>
<sequence>MNIVSVLDEKFKCYGSVLNGYNFDEIIKYSLINIQLPEFGNLYEPAIPAISEFEEIKNIKSKVYGELPIQAGYVTGHNQSLTGLEYHQGSETIIAITDLILILGKRQDLIDDCFLSEKAEVFFVNAGQAVELYGTTLHYTPCKTSLEPFLAVVVLPDGTNRPLSEKRNESLLFKKNKWFITHTSEKEKVKNGAFPGLLGKIIKIKI</sequence>
<evidence type="ECO:0008006" key="3">
    <source>
        <dbReference type="Google" id="ProtNLM"/>
    </source>
</evidence>
<protein>
    <recommendedName>
        <fullName evidence="3">DUF4867 family protein</fullName>
    </recommendedName>
</protein>
<proteinExistence type="predicted"/>
<accession>A0A841GAG3</accession>
<gene>
    <name evidence="1" type="ORF">HNR75_000801</name>
</gene>